<accession>A0A1Y2A1F1</accession>
<gene>
    <name evidence="2" type="ORF">BCR34DRAFT_138211</name>
</gene>
<comment type="caution">
    <text evidence="2">The sequence shown here is derived from an EMBL/GenBank/DDBJ whole genome shotgun (WGS) entry which is preliminary data.</text>
</comment>
<protein>
    <submittedName>
        <fullName evidence="2">Uncharacterized protein</fullName>
    </submittedName>
</protein>
<evidence type="ECO:0000313" key="2">
    <source>
        <dbReference type="EMBL" id="ORY16137.1"/>
    </source>
</evidence>
<keyword evidence="1" id="KW-0472">Membrane</keyword>
<dbReference type="EMBL" id="MCFA01000020">
    <property type="protein sequence ID" value="ORY16137.1"/>
    <property type="molecule type" value="Genomic_DNA"/>
</dbReference>
<evidence type="ECO:0000313" key="3">
    <source>
        <dbReference type="Proteomes" id="UP000193144"/>
    </source>
</evidence>
<name>A0A1Y2A1F1_9PLEO</name>
<dbReference type="Proteomes" id="UP000193144">
    <property type="component" value="Unassembled WGS sequence"/>
</dbReference>
<sequence>MNRCSRGRCGSGSTRGIDRLNLLVGGLFLLLSDELVHELSDVLAEGTKAHLLGNLLSGSAAVLAGILVLGNVVFVDIRTVYDKGCWKKRGARGIDGRCV</sequence>
<feature type="transmembrane region" description="Helical" evidence="1">
    <location>
        <begin position="20"/>
        <end position="40"/>
    </location>
</feature>
<dbReference type="AlphaFoldDB" id="A0A1Y2A1F1"/>
<feature type="transmembrane region" description="Helical" evidence="1">
    <location>
        <begin position="60"/>
        <end position="81"/>
    </location>
</feature>
<reference evidence="2 3" key="1">
    <citation type="submission" date="2016-07" db="EMBL/GenBank/DDBJ databases">
        <title>Pervasive Adenine N6-methylation of Active Genes in Fungi.</title>
        <authorList>
            <consortium name="DOE Joint Genome Institute"/>
            <person name="Mondo S.J."/>
            <person name="Dannebaum R.O."/>
            <person name="Kuo R.C."/>
            <person name="Labutti K."/>
            <person name="Haridas S."/>
            <person name="Kuo A."/>
            <person name="Salamov A."/>
            <person name="Ahrendt S.R."/>
            <person name="Lipzen A."/>
            <person name="Sullivan W."/>
            <person name="Andreopoulos W.B."/>
            <person name="Clum A."/>
            <person name="Lindquist E."/>
            <person name="Daum C."/>
            <person name="Ramamoorthy G.K."/>
            <person name="Gryganskyi A."/>
            <person name="Culley D."/>
            <person name="Magnuson J.K."/>
            <person name="James T.Y."/>
            <person name="O'Malley M.A."/>
            <person name="Stajich J.E."/>
            <person name="Spatafora J.W."/>
            <person name="Visel A."/>
            <person name="Grigoriev I.V."/>
        </authorList>
    </citation>
    <scope>NUCLEOTIDE SEQUENCE [LARGE SCALE GENOMIC DNA]</scope>
    <source>
        <strain evidence="2 3">CBS 115471</strain>
    </source>
</reference>
<keyword evidence="1" id="KW-1133">Transmembrane helix</keyword>
<proteinExistence type="predicted"/>
<organism evidence="2 3">
    <name type="scientific">Clohesyomyces aquaticus</name>
    <dbReference type="NCBI Taxonomy" id="1231657"/>
    <lineage>
        <taxon>Eukaryota</taxon>
        <taxon>Fungi</taxon>
        <taxon>Dikarya</taxon>
        <taxon>Ascomycota</taxon>
        <taxon>Pezizomycotina</taxon>
        <taxon>Dothideomycetes</taxon>
        <taxon>Pleosporomycetidae</taxon>
        <taxon>Pleosporales</taxon>
        <taxon>Lindgomycetaceae</taxon>
        <taxon>Clohesyomyces</taxon>
    </lineage>
</organism>
<keyword evidence="1" id="KW-0812">Transmembrane</keyword>
<evidence type="ECO:0000256" key="1">
    <source>
        <dbReference type="SAM" id="Phobius"/>
    </source>
</evidence>
<keyword evidence="3" id="KW-1185">Reference proteome</keyword>